<dbReference type="OrthoDB" id="5153498at2759"/>
<accession>A0A9P7ZN45</accession>
<protein>
    <submittedName>
        <fullName evidence="3">Uncharacterized protein</fullName>
    </submittedName>
</protein>
<dbReference type="Proteomes" id="UP000887229">
    <property type="component" value="Unassembled WGS sequence"/>
</dbReference>
<proteinExistence type="predicted"/>
<keyword evidence="2" id="KW-0732">Signal</keyword>
<feature type="region of interest" description="Disordered" evidence="1">
    <location>
        <begin position="74"/>
        <end position="93"/>
    </location>
</feature>
<evidence type="ECO:0000313" key="3">
    <source>
        <dbReference type="EMBL" id="KAG9255169.1"/>
    </source>
</evidence>
<comment type="caution">
    <text evidence="3">The sequence shown here is derived from an EMBL/GenBank/DDBJ whole genome shotgun (WGS) entry which is preliminary data.</text>
</comment>
<keyword evidence="4" id="KW-1185">Reference proteome</keyword>
<feature type="chain" id="PRO_5040194190" evidence="2">
    <location>
        <begin position="17"/>
        <end position="183"/>
    </location>
</feature>
<evidence type="ECO:0000256" key="2">
    <source>
        <dbReference type="SAM" id="SignalP"/>
    </source>
</evidence>
<name>A0A9P7ZN45_9HYPO</name>
<feature type="signal peptide" evidence="2">
    <location>
        <begin position="1"/>
        <end position="16"/>
    </location>
</feature>
<gene>
    <name evidence="3" type="ORF">F5Z01DRAFT_654184</name>
</gene>
<dbReference type="AlphaFoldDB" id="A0A9P7ZN45"/>
<evidence type="ECO:0000256" key="1">
    <source>
        <dbReference type="SAM" id="MobiDB-lite"/>
    </source>
</evidence>
<organism evidence="3 4">
    <name type="scientific">Emericellopsis atlantica</name>
    <dbReference type="NCBI Taxonomy" id="2614577"/>
    <lineage>
        <taxon>Eukaryota</taxon>
        <taxon>Fungi</taxon>
        <taxon>Dikarya</taxon>
        <taxon>Ascomycota</taxon>
        <taxon>Pezizomycotina</taxon>
        <taxon>Sordariomycetes</taxon>
        <taxon>Hypocreomycetidae</taxon>
        <taxon>Hypocreales</taxon>
        <taxon>Bionectriaceae</taxon>
        <taxon>Emericellopsis</taxon>
    </lineage>
</organism>
<dbReference type="EMBL" id="MU251252">
    <property type="protein sequence ID" value="KAG9255169.1"/>
    <property type="molecule type" value="Genomic_DNA"/>
</dbReference>
<dbReference type="GeneID" id="70294307"/>
<evidence type="ECO:0000313" key="4">
    <source>
        <dbReference type="Proteomes" id="UP000887229"/>
    </source>
</evidence>
<sequence>MLFSPAFFSLFAGASAIDIWLNWNTSNCKGSNSIHCANIGPATCCAISGQSGSPFTSIAFREIPSNWNIEMRGHQGSQCGRHRTTQTSGGRTELCMGSGPYGGGGYSFVNKRRSDTVDLQEECTDVVKPDIVAFTDGIQYNITQLDDDSLAEIVEIAASGGLSSDVPEEFEVYIMEERATMEA</sequence>
<reference evidence="3" key="1">
    <citation type="journal article" date="2021" name="IMA Fungus">
        <title>Genomic characterization of three marine fungi, including Emericellopsis atlantica sp. nov. with signatures of a generalist lifestyle and marine biomass degradation.</title>
        <authorList>
            <person name="Hagestad O.C."/>
            <person name="Hou L."/>
            <person name="Andersen J.H."/>
            <person name="Hansen E.H."/>
            <person name="Altermark B."/>
            <person name="Li C."/>
            <person name="Kuhnert E."/>
            <person name="Cox R.J."/>
            <person name="Crous P.W."/>
            <person name="Spatafora J.W."/>
            <person name="Lail K."/>
            <person name="Amirebrahimi M."/>
            <person name="Lipzen A."/>
            <person name="Pangilinan J."/>
            <person name="Andreopoulos W."/>
            <person name="Hayes R.D."/>
            <person name="Ng V."/>
            <person name="Grigoriev I.V."/>
            <person name="Jackson S.A."/>
            <person name="Sutton T.D.S."/>
            <person name="Dobson A.D.W."/>
            <person name="Rama T."/>
        </authorList>
    </citation>
    <scope>NUCLEOTIDE SEQUENCE</scope>
    <source>
        <strain evidence="3">TS7</strain>
    </source>
</reference>
<dbReference type="RefSeq" id="XP_046119093.1">
    <property type="nucleotide sequence ID" value="XM_046263404.1"/>
</dbReference>